<feature type="region of interest" description="Disordered" evidence="1">
    <location>
        <begin position="1"/>
        <end position="29"/>
    </location>
</feature>
<dbReference type="Gene3D" id="2.60.40.1730">
    <property type="entry name" value="tricorn interacting facor f3 domain"/>
    <property type="match status" value="1"/>
</dbReference>
<dbReference type="Proteomes" id="UP001176961">
    <property type="component" value="Unassembled WGS sequence"/>
</dbReference>
<sequence length="107" mass="11832">MKTIEGADMKTTEGAGMETTQKGEGTEVKEKKNVFALPQEYRLPKTLVPSSYELVLKTYLPFYKGIPKKKILTIDAQVTINMLVRNPTNVVVLNQAGISVIKENCSA</sequence>
<dbReference type="InterPro" id="IPR042097">
    <property type="entry name" value="Aminopeptidase_N-like_N_sf"/>
</dbReference>
<protein>
    <submittedName>
        <fullName evidence="2">Uncharacterized protein</fullName>
    </submittedName>
</protein>
<reference evidence="2" key="1">
    <citation type="submission" date="2023-07" db="EMBL/GenBank/DDBJ databases">
        <authorList>
            <consortium name="CYATHOMIX"/>
        </authorList>
    </citation>
    <scope>NUCLEOTIDE SEQUENCE</scope>
    <source>
        <strain evidence="2">N/A</strain>
    </source>
</reference>
<accession>A0AA36H4A0</accession>
<keyword evidence="3" id="KW-1185">Reference proteome</keyword>
<evidence type="ECO:0000256" key="1">
    <source>
        <dbReference type="SAM" id="MobiDB-lite"/>
    </source>
</evidence>
<gene>
    <name evidence="2" type="ORF">CYNAS_LOCUS15803</name>
</gene>
<dbReference type="EMBL" id="CATQJL010000305">
    <property type="protein sequence ID" value="CAJ0603820.1"/>
    <property type="molecule type" value="Genomic_DNA"/>
</dbReference>
<evidence type="ECO:0000313" key="3">
    <source>
        <dbReference type="Proteomes" id="UP001176961"/>
    </source>
</evidence>
<proteinExistence type="predicted"/>
<feature type="non-terminal residue" evidence="2">
    <location>
        <position position="1"/>
    </location>
</feature>
<evidence type="ECO:0000313" key="2">
    <source>
        <dbReference type="EMBL" id="CAJ0603820.1"/>
    </source>
</evidence>
<dbReference type="AlphaFoldDB" id="A0AA36H4A0"/>
<dbReference type="SUPFAM" id="SSF63737">
    <property type="entry name" value="Leukotriene A4 hydrolase N-terminal domain"/>
    <property type="match status" value="1"/>
</dbReference>
<name>A0AA36H4A0_CYLNA</name>
<organism evidence="2 3">
    <name type="scientific">Cylicocyclus nassatus</name>
    <name type="common">Nematode worm</name>
    <dbReference type="NCBI Taxonomy" id="53992"/>
    <lineage>
        <taxon>Eukaryota</taxon>
        <taxon>Metazoa</taxon>
        <taxon>Ecdysozoa</taxon>
        <taxon>Nematoda</taxon>
        <taxon>Chromadorea</taxon>
        <taxon>Rhabditida</taxon>
        <taxon>Rhabditina</taxon>
        <taxon>Rhabditomorpha</taxon>
        <taxon>Strongyloidea</taxon>
        <taxon>Strongylidae</taxon>
        <taxon>Cylicocyclus</taxon>
    </lineage>
</organism>
<comment type="caution">
    <text evidence="2">The sequence shown here is derived from an EMBL/GenBank/DDBJ whole genome shotgun (WGS) entry which is preliminary data.</text>
</comment>
<feature type="compositionally biased region" description="Basic and acidic residues" evidence="1">
    <location>
        <begin position="1"/>
        <end position="11"/>
    </location>
</feature>